<dbReference type="PANTHER" id="PTHR21686:SF12">
    <property type="entry name" value="DEOXYNUCLEOTIDYLTRANSFERASE TERMINAL-INTERACTING PROTEIN 2"/>
    <property type="match status" value="1"/>
</dbReference>
<accession>A0A9P0HIE0</accession>
<gene>
    <name evidence="4" type="ORF">NEZAVI_LOCUS11761</name>
</gene>
<sequence length="173" mass="20566">MNEKEYSLDDVYFSLSDTQQFKGTKDPEELMKKSVISNGFLAKKKLPVAMYNTKISNKNQKIKRKLPEETRTDIKVLKMRAALDPKRFYKRNLMKGRIENVQVGTVLDSPADFYKSRLPSKLRKKTLVDELLADAKFKKDIKRRYVDIIEQKKFKYKKEYKLQKKRQKSHSHK</sequence>
<dbReference type="InterPro" id="IPR014810">
    <property type="entry name" value="Fcf2_C"/>
</dbReference>
<proteinExistence type="predicted"/>
<evidence type="ECO:0000256" key="1">
    <source>
        <dbReference type="ARBA" id="ARBA00004604"/>
    </source>
</evidence>
<dbReference type="GO" id="GO:0005730">
    <property type="term" value="C:nucleolus"/>
    <property type="evidence" value="ECO:0007669"/>
    <property type="project" value="UniProtKB-SubCell"/>
</dbReference>
<dbReference type="OrthoDB" id="427886at2759"/>
<feature type="domain" description="Fcf2 pre-rRNA processing C-terminal" evidence="3">
    <location>
        <begin position="65"/>
        <end position="144"/>
    </location>
</feature>
<dbReference type="GO" id="GO:0006396">
    <property type="term" value="P:RNA processing"/>
    <property type="evidence" value="ECO:0007669"/>
    <property type="project" value="TreeGrafter"/>
</dbReference>
<evidence type="ECO:0000313" key="4">
    <source>
        <dbReference type="EMBL" id="CAH1403093.1"/>
    </source>
</evidence>
<dbReference type="InterPro" id="IPR039883">
    <property type="entry name" value="Fcf2/DNTTIP2"/>
</dbReference>
<dbReference type="PANTHER" id="PTHR21686">
    <property type="entry name" value="DEOXYNUCLEOTIDYLTRANSFERASE TERMINAL-INTERACTING PROTEIN 2"/>
    <property type="match status" value="1"/>
</dbReference>
<dbReference type="Pfam" id="PF08698">
    <property type="entry name" value="Fcf2"/>
    <property type="match status" value="1"/>
</dbReference>
<dbReference type="EMBL" id="OV725081">
    <property type="protein sequence ID" value="CAH1403093.1"/>
    <property type="molecule type" value="Genomic_DNA"/>
</dbReference>
<organism evidence="4 5">
    <name type="scientific">Nezara viridula</name>
    <name type="common">Southern green stink bug</name>
    <name type="synonym">Cimex viridulus</name>
    <dbReference type="NCBI Taxonomy" id="85310"/>
    <lineage>
        <taxon>Eukaryota</taxon>
        <taxon>Metazoa</taxon>
        <taxon>Ecdysozoa</taxon>
        <taxon>Arthropoda</taxon>
        <taxon>Hexapoda</taxon>
        <taxon>Insecta</taxon>
        <taxon>Pterygota</taxon>
        <taxon>Neoptera</taxon>
        <taxon>Paraneoptera</taxon>
        <taxon>Hemiptera</taxon>
        <taxon>Heteroptera</taxon>
        <taxon>Panheteroptera</taxon>
        <taxon>Pentatomomorpha</taxon>
        <taxon>Pentatomoidea</taxon>
        <taxon>Pentatomidae</taxon>
        <taxon>Pentatominae</taxon>
        <taxon>Nezara</taxon>
    </lineage>
</organism>
<reference evidence="4" key="1">
    <citation type="submission" date="2022-01" db="EMBL/GenBank/DDBJ databases">
        <authorList>
            <person name="King R."/>
        </authorList>
    </citation>
    <scope>NUCLEOTIDE SEQUENCE</scope>
</reference>
<evidence type="ECO:0000313" key="5">
    <source>
        <dbReference type="Proteomes" id="UP001152798"/>
    </source>
</evidence>
<evidence type="ECO:0000259" key="3">
    <source>
        <dbReference type="Pfam" id="PF08698"/>
    </source>
</evidence>
<evidence type="ECO:0000256" key="2">
    <source>
        <dbReference type="ARBA" id="ARBA00023242"/>
    </source>
</evidence>
<name>A0A9P0HIE0_NEZVI</name>
<dbReference type="AlphaFoldDB" id="A0A9P0HIE0"/>
<dbReference type="GO" id="GO:0003723">
    <property type="term" value="F:RNA binding"/>
    <property type="evidence" value="ECO:0007669"/>
    <property type="project" value="TreeGrafter"/>
</dbReference>
<keyword evidence="5" id="KW-1185">Reference proteome</keyword>
<keyword evidence="2" id="KW-0539">Nucleus</keyword>
<protein>
    <recommendedName>
        <fullName evidence="3">Fcf2 pre-rRNA processing C-terminal domain-containing protein</fullName>
    </recommendedName>
</protein>
<dbReference type="Proteomes" id="UP001152798">
    <property type="component" value="Chromosome 5"/>
</dbReference>
<comment type="subcellular location">
    <subcellularLocation>
        <location evidence="1">Nucleus</location>
        <location evidence="1">Nucleolus</location>
    </subcellularLocation>
</comment>